<evidence type="ECO:0000313" key="2">
    <source>
        <dbReference type="Proteomes" id="UP001157502"/>
    </source>
</evidence>
<keyword evidence="2" id="KW-1185">Reference proteome</keyword>
<sequence length="187" mass="21042">MGCRFQPVNQHLNLTVVWRRVLPPPVVEVYRLENGLEDLLPANHPYHSRARLALMELRNGWAKLELSRLRINDSGTYECLVSMGVADYKETVLSVKASYKPIKKSILSREGEEVDLVCESGGYPEATFSWSDGNNKVLSSNDSHVQTPDQLFQVTSKITVRSSVKNNYTCSIGDGVPNSLLYRFIIP</sequence>
<comment type="caution">
    <text evidence="1">The sequence shown here is derived from an EMBL/GenBank/DDBJ whole genome shotgun (WGS) entry which is preliminary data.</text>
</comment>
<evidence type="ECO:0000313" key="1">
    <source>
        <dbReference type="EMBL" id="KAJ8006379.1"/>
    </source>
</evidence>
<gene>
    <name evidence="1" type="ORF">DPEC_G00134610</name>
</gene>
<protein>
    <submittedName>
        <fullName evidence="1">Uncharacterized protein</fullName>
    </submittedName>
</protein>
<accession>A0ACC2GRQ8</accession>
<dbReference type="EMBL" id="CM055737">
    <property type="protein sequence ID" value="KAJ8006379.1"/>
    <property type="molecule type" value="Genomic_DNA"/>
</dbReference>
<feature type="non-terminal residue" evidence="1">
    <location>
        <position position="187"/>
    </location>
</feature>
<reference evidence="1" key="1">
    <citation type="submission" date="2021-05" db="EMBL/GenBank/DDBJ databases">
        <authorList>
            <person name="Pan Q."/>
            <person name="Jouanno E."/>
            <person name="Zahm M."/>
            <person name="Klopp C."/>
            <person name="Cabau C."/>
            <person name="Louis A."/>
            <person name="Berthelot C."/>
            <person name="Parey E."/>
            <person name="Roest Crollius H."/>
            <person name="Montfort J."/>
            <person name="Robinson-Rechavi M."/>
            <person name="Bouchez O."/>
            <person name="Lampietro C."/>
            <person name="Lopez Roques C."/>
            <person name="Donnadieu C."/>
            <person name="Postlethwait J."/>
            <person name="Bobe J."/>
            <person name="Dillon D."/>
            <person name="Chandos A."/>
            <person name="von Hippel F."/>
            <person name="Guiguen Y."/>
        </authorList>
    </citation>
    <scope>NUCLEOTIDE SEQUENCE</scope>
    <source>
        <strain evidence="1">YG-Jan2019</strain>
    </source>
</reference>
<dbReference type="Proteomes" id="UP001157502">
    <property type="component" value="Chromosome 10"/>
</dbReference>
<proteinExistence type="predicted"/>
<name>A0ACC2GRQ8_DALPE</name>
<organism evidence="1 2">
    <name type="scientific">Dallia pectoralis</name>
    <name type="common">Alaska blackfish</name>
    <dbReference type="NCBI Taxonomy" id="75939"/>
    <lineage>
        <taxon>Eukaryota</taxon>
        <taxon>Metazoa</taxon>
        <taxon>Chordata</taxon>
        <taxon>Craniata</taxon>
        <taxon>Vertebrata</taxon>
        <taxon>Euteleostomi</taxon>
        <taxon>Actinopterygii</taxon>
        <taxon>Neopterygii</taxon>
        <taxon>Teleostei</taxon>
        <taxon>Protacanthopterygii</taxon>
        <taxon>Esociformes</taxon>
        <taxon>Umbridae</taxon>
        <taxon>Dallia</taxon>
    </lineage>
</organism>